<accession>A0A1I4PB79</accession>
<name>A0A1I4PB79_9FIRM</name>
<organism evidence="1 2">
    <name type="scientific">Pelosinus propionicus DSM 13327</name>
    <dbReference type="NCBI Taxonomy" id="1123291"/>
    <lineage>
        <taxon>Bacteria</taxon>
        <taxon>Bacillati</taxon>
        <taxon>Bacillota</taxon>
        <taxon>Negativicutes</taxon>
        <taxon>Selenomonadales</taxon>
        <taxon>Sporomusaceae</taxon>
        <taxon>Pelosinus</taxon>
    </lineage>
</organism>
<reference evidence="2" key="1">
    <citation type="submission" date="2016-10" db="EMBL/GenBank/DDBJ databases">
        <authorList>
            <person name="Varghese N."/>
            <person name="Submissions S."/>
        </authorList>
    </citation>
    <scope>NUCLEOTIDE SEQUENCE [LARGE SCALE GENOMIC DNA]</scope>
    <source>
        <strain evidence="2">DSM 13327</strain>
    </source>
</reference>
<keyword evidence="2" id="KW-1185">Reference proteome</keyword>
<proteinExistence type="predicted"/>
<evidence type="ECO:0000313" key="1">
    <source>
        <dbReference type="EMBL" id="SFM24880.1"/>
    </source>
</evidence>
<dbReference type="Proteomes" id="UP000199520">
    <property type="component" value="Unassembled WGS sequence"/>
</dbReference>
<sequence length="456" mass="53277">MLDCNQHRCCEKCVGKFIETYKINEVSREEVKFDHCRYPLCPNCSTDSDDPHCHALEHLRLEDLRLSNIAILNGVDPVGNIIFTNNKVYRGIHKHFAQEYLTIFHICHQRGLFGHHIINTKIADDFSLEPFGLILEHELIWPYIYPFEWSLSMIIDAAYAVLNLVRKLDQVGLGLKDGHPFNSSYHKGMFYFIDFGSIIHQKTTLWMFKEFINTFINWIICKIKGIKHNKVLVEDEITSHLTNEEREQYNVFKTTILTFASSGEILKAIELLSYWINYYEKKIQITSYNSTIPNAPLYSIVKFINDARIKYVMVVSGNYSNLCFTLNQNNNIVTVFNEDPQYIDFIYSQIKSKETNISPALINFLNPNGPNDGSRWFNAEIRFSSEMIIVFNHFLYQTNFEELSRKLKLFTNKYAAIEIFDPPNESLIEGIKRDFNIIDITKEAYDGKKILFLKVK</sequence>
<dbReference type="STRING" id="1123291.SAMN04490355_106034"/>
<protein>
    <submittedName>
        <fullName evidence="1">Uncharacterized protein</fullName>
    </submittedName>
</protein>
<dbReference type="RefSeq" id="WP_245755113.1">
    <property type="nucleotide sequence ID" value="NZ_FOTS01000060.1"/>
</dbReference>
<dbReference type="EMBL" id="FOTS01000060">
    <property type="protein sequence ID" value="SFM24880.1"/>
    <property type="molecule type" value="Genomic_DNA"/>
</dbReference>
<dbReference type="AlphaFoldDB" id="A0A1I4PB79"/>
<evidence type="ECO:0000313" key="2">
    <source>
        <dbReference type="Proteomes" id="UP000199520"/>
    </source>
</evidence>
<gene>
    <name evidence="1" type="ORF">SAMN04490355_106034</name>
</gene>